<dbReference type="RefSeq" id="WP_097195662.1">
    <property type="nucleotide sequence ID" value="NZ_OBQI01000004.1"/>
</dbReference>
<dbReference type="InterPro" id="IPR002645">
    <property type="entry name" value="STAS_dom"/>
</dbReference>
<dbReference type="EMBL" id="OBQI01000004">
    <property type="protein sequence ID" value="SOC50087.1"/>
    <property type="molecule type" value="Genomic_DNA"/>
</dbReference>
<gene>
    <name evidence="2" type="ORF">SAMN05660748_2826</name>
</gene>
<reference evidence="3" key="1">
    <citation type="submission" date="2017-08" db="EMBL/GenBank/DDBJ databases">
        <authorList>
            <person name="Varghese N."/>
            <person name="Submissions S."/>
        </authorList>
    </citation>
    <scope>NUCLEOTIDE SEQUENCE [LARGE SCALE GENOMIC DNA]</scope>
    <source>
        <strain evidence="3">DSM 4725</strain>
    </source>
</reference>
<evidence type="ECO:0000313" key="2">
    <source>
        <dbReference type="EMBL" id="SOC50087.1"/>
    </source>
</evidence>
<protein>
    <recommendedName>
        <fullName evidence="1">STAS domain-containing protein</fullName>
    </recommendedName>
</protein>
<sequence length="95" mass="10172">MDTAPTGRYERSPALTEVVDPLRGAVRVSGHLTVQGADLLRGTVECLRRSGHDRVLLDLGDVRSAESAGLHDLRDLEQSMADEGGELLLLATPVP</sequence>
<dbReference type="AlphaFoldDB" id="A0A285V816"/>
<accession>A0A285V816</accession>
<organism evidence="2 3">
    <name type="scientific">Blastococcus aggregatus</name>
    <dbReference type="NCBI Taxonomy" id="38502"/>
    <lineage>
        <taxon>Bacteria</taxon>
        <taxon>Bacillati</taxon>
        <taxon>Actinomycetota</taxon>
        <taxon>Actinomycetes</taxon>
        <taxon>Geodermatophilales</taxon>
        <taxon>Geodermatophilaceae</taxon>
        <taxon>Blastococcus</taxon>
    </lineage>
</organism>
<proteinExistence type="predicted"/>
<dbReference type="PROSITE" id="PS50801">
    <property type="entry name" value="STAS"/>
    <property type="match status" value="1"/>
</dbReference>
<dbReference type="Gene3D" id="3.30.750.24">
    <property type="entry name" value="STAS domain"/>
    <property type="match status" value="1"/>
</dbReference>
<evidence type="ECO:0000313" key="3">
    <source>
        <dbReference type="Proteomes" id="UP000219435"/>
    </source>
</evidence>
<dbReference type="Proteomes" id="UP000219435">
    <property type="component" value="Unassembled WGS sequence"/>
</dbReference>
<dbReference type="InterPro" id="IPR036513">
    <property type="entry name" value="STAS_dom_sf"/>
</dbReference>
<dbReference type="OrthoDB" id="5196102at2"/>
<dbReference type="SUPFAM" id="SSF52091">
    <property type="entry name" value="SpoIIaa-like"/>
    <property type="match status" value="1"/>
</dbReference>
<feature type="domain" description="STAS" evidence="1">
    <location>
        <begin position="26"/>
        <end position="95"/>
    </location>
</feature>
<name>A0A285V816_9ACTN</name>
<keyword evidence="3" id="KW-1185">Reference proteome</keyword>
<evidence type="ECO:0000259" key="1">
    <source>
        <dbReference type="PROSITE" id="PS50801"/>
    </source>
</evidence>